<reference evidence="3 4" key="1">
    <citation type="submission" date="2016-10" db="EMBL/GenBank/DDBJ databases">
        <authorList>
            <person name="de Groot N.N."/>
        </authorList>
    </citation>
    <scope>NUCLEOTIDE SEQUENCE [LARGE SCALE GENOMIC DNA]</scope>
    <source>
        <strain evidence="3 4">CGMCC 1.11156</strain>
    </source>
</reference>
<feature type="domain" description="Septum formation-related" evidence="2">
    <location>
        <begin position="73"/>
        <end position="278"/>
    </location>
</feature>
<protein>
    <submittedName>
        <fullName evidence="3">Septum formation</fullName>
    </submittedName>
</protein>
<sequence length="282" mass="30054">MSRRRAPLPRPLPVVALLAFLVLLGACTGGSTSELPEASPSSSAPVERPSATPVPAPEDRACYDLAFADALAATTATPVSECDGEHTSMTFSVGTLDTVVDGHLLAVDSERVMAQVAEACPARLADFVGGTLRERRLSMLRAVWFTPTVDQSDAGADWFRCDVIAVAGQDTLAPLTGRLSGVLSEPGGPERWAMCGTDDPDSPDFERVLCSQPHSWRAIEVVPFEEGRYPGVEAVRDAGQTPCEDAGRSVADDALNFQWGYEGPSKEQWAAGQTYGRCWAPD</sequence>
<dbReference type="AlphaFoldDB" id="A0A1I3F8W0"/>
<evidence type="ECO:0000259" key="2">
    <source>
        <dbReference type="Pfam" id="PF13845"/>
    </source>
</evidence>
<dbReference type="InterPro" id="IPR026004">
    <property type="entry name" value="Septum_form"/>
</dbReference>
<dbReference type="Proteomes" id="UP000198649">
    <property type="component" value="Unassembled WGS sequence"/>
</dbReference>
<gene>
    <name evidence="3" type="ORF">SAMN05216561_104277</name>
</gene>
<name>A0A1I3F8W0_9ACTN</name>
<evidence type="ECO:0000313" key="4">
    <source>
        <dbReference type="Proteomes" id="UP000198649"/>
    </source>
</evidence>
<dbReference type="Pfam" id="PF13845">
    <property type="entry name" value="Septum_form"/>
    <property type="match status" value="1"/>
</dbReference>
<dbReference type="OrthoDB" id="3381205at2"/>
<keyword evidence="4" id="KW-1185">Reference proteome</keyword>
<evidence type="ECO:0000313" key="3">
    <source>
        <dbReference type="EMBL" id="SFI07667.1"/>
    </source>
</evidence>
<organism evidence="3 4">
    <name type="scientific">Nocardioides psychrotolerans</name>
    <dbReference type="NCBI Taxonomy" id="1005945"/>
    <lineage>
        <taxon>Bacteria</taxon>
        <taxon>Bacillati</taxon>
        <taxon>Actinomycetota</taxon>
        <taxon>Actinomycetes</taxon>
        <taxon>Propionibacteriales</taxon>
        <taxon>Nocardioidaceae</taxon>
        <taxon>Nocardioides</taxon>
    </lineage>
</organism>
<dbReference type="EMBL" id="FOQG01000004">
    <property type="protein sequence ID" value="SFI07667.1"/>
    <property type="molecule type" value="Genomic_DNA"/>
</dbReference>
<dbReference type="RefSeq" id="WP_091111720.1">
    <property type="nucleotide sequence ID" value="NZ_BKAF01000009.1"/>
</dbReference>
<dbReference type="PROSITE" id="PS51257">
    <property type="entry name" value="PROKAR_LIPOPROTEIN"/>
    <property type="match status" value="1"/>
</dbReference>
<dbReference type="STRING" id="1005945.SAMN05216561_104277"/>
<accession>A0A1I3F8W0</accession>
<proteinExistence type="predicted"/>
<evidence type="ECO:0000256" key="1">
    <source>
        <dbReference type="SAM" id="MobiDB-lite"/>
    </source>
</evidence>
<feature type="compositionally biased region" description="Low complexity" evidence="1">
    <location>
        <begin position="32"/>
        <end position="51"/>
    </location>
</feature>
<feature type="region of interest" description="Disordered" evidence="1">
    <location>
        <begin position="32"/>
        <end position="55"/>
    </location>
</feature>